<comment type="caution">
    <text evidence="3">The sequence shown here is derived from an EMBL/GenBank/DDBJ whole genome shotgun (WGS) entry which is preliminary data.</text>
</comment>
<name>A0A507BKI3_9PEZI</name>
<dbReference type="Gene3D" id="3.40.50.720">
    <property type="entry name" value="NAD(P)-binding Rossmann-like Domain"/>
    <property type="match status" value="1"/>
</dbReference>
<evidence type="ECO:0000313" key="3">
    <source>
        <dbReference type="EMBL" id="TPX17611.1"/>
    </source>
</evidence>
<dbReference type="PANTHER" id="PTHR43669">
    <property type="entry name" value="5-KETO-D-GLUCONATE 5-REDUCTASE"/>
    <property type="match status" value="1"/>
</dbReference>
<sequence length="236" mass="25798">MTSRTKLPLVLIGSGPGIGSNVASVFAAKRFDNVALIARDSQRLERDRHSVEEAAPSATVKTYAVDITDSEKFVSVLNQVSSEFGPPECVYFNAARVIPSELFKFTNDELVYDFKITCTALHDAANWALPHLLKLANSGDKSVRPSLLVTSSLLPIDPIPQLFALSATKASQKNMVQSLSKIYTPQGVHIGLVVVGGPVDPNSANLNPAKIAERAWEFFEGANWWDEKKFEVEIEP</sequence>
<dbReference type="EMBL" id="SKBQ01000135">
    <property type="protein sequence ID" value="TPX17611.1"/>
    <property type="molecule type" value="Genomic_DNA"/>
</dbReference>
<accession>A0A507BKI3</accession>
<comment type="similarity">
    <text evidence="1">Belongs to the short-chain dehydrogenases/reductases (SDR) family.</text>
</comment>
<reference evidence="3 4" key="1">
    <citation type="submission" date="2019-06" db="EMBL/GenBank/DDBJ databases">
        <title>Draft genome sequence of the filamentous fungus Phialemoniopsis curvata isolated from diesel fuel.</title>
        <authorList>
            <person name="Varaljay V.A."/>
            <person name="Lyon W.J."/>
            <person name="Crouch A.L."/>
            <person name="Drake C.E."/>
            <person name="Hollomon J.M."/>
            <person name="Nadeau L.J."/>
            <person name="Nunn H.S."/>
            <person name="Stevenson B.S."/>
            <person name="Bojanowski C.L."/>
            <person name="Crookes-Goodson W.J."/>
        </authorList>
    </citation>
    <scope>NUCLEOTIDE SEQUENCE [LARGE SCALE GENOMIC DNA]</scope>
    <source>
        <strain evidence="3 4">D216</strain>
    </source>
</reference>
<organism evidence="3 4">
    <name type="scientific">Thyridium curvatum</name>
    <dbReference type="NCBI Taxonomy" id="1093900"/>
    <lineage>
        <taxon>Eukaryota</taxon>
        <taxon>Fungi</taxon>
        <taxon>Dikarya</taxon>
        <taxon>Ascomycota</taxon>
        <taxon>Pezizomycotina</taxon>
        <taxon>Sordariomycetes</taxon>
        <taxon>Sordariomycetidae</taxon>
        <taxon>Thyridiales</taxon>
        <taxon>Thyridiaceae</taxon>
        <taxon>Thyridium</taxon>
    </lineage>
</organism>
<evidence type="ECO:0000256" key="2">
    <source>
        <dbReference type="ARBA" id="ARBA00023002"/>
    </source>
</evidence>
<evidence type="ECO:0008006" key="5">
    <source>
        <dbReference type="Google" id="ProtNLM"/>
    </source>
</evidence>
<evidence type="ECO:0000313" key="4">
    <source>
        <dbReference type="Proteomes" id="UP000319257"/>
    </source>
</evidence>
<dbReference type="STRING" id="1093900.A0A507BKI3"/>
<dbReference type="InParanoid" id="A0A507BKI3"/>
<protein>
    <recommendedName>
        <fullName evidence="5">Short-chain alcohol dehydrogenase</fullName>
    </recommendedName>
</protein>
<proteinExistence type="inferred from homology"/>
<dbReference type="InterPro" id="IPR002347">
    <property type="entry name" value="SDR_fam"/>
</dbReference>
<dbReference type="Pfam" id="PF00106">
    <property type="entry name" value="adh_short"/>
    <property type="match status" value="1"/>
</dbReference>
<dbReference type="Proteomes" id="UP000319257">
    <property type="component" value="Unassembled WGS sequence"/>
</dbReference>
<dbReference type="AlphaFoldDB" id="A0A507BKI3"/>
<dbReference type="GeneID" id="41979538"/>
<dbReference type="InterPro" id="IPR036291">
    <property type="entry name" value="NAD(P)-bd_dom_sf"/>
</dbReference>
<keyword evidence="2" id="KW-0560">Oxidoreductase</keyword>
<dbReference type="SUPFAM" id="SSF51735">
    <property type="entry name" value="NAD(P)-binding Rossmann-fold domains"/>
    <property type="match status" value="1"/>
</dbReference>
<gene>
    <name evidence="3" type="ORF">E0L32_012091</name>
</gene>
<dbReference type="GO" id="GO:0016491">
    <property type="term" value="F:oxidoreductase activity"/>
    <property type="evidence" value="ECO:0007669"/>
    <property type="project" value="UniProtKB-KW"/>
</dbReference>
<dbReference type="PANTHER" id="PTHR43669:SF3">
    <property type="entry name" value="ALCOHOL DEHYDROGENASE, PUTATIVE (AFU_ORTHOLOGUE AFUA_3G03445)-RELATED"/>
    <property type="match status" value="1"/>
</dbReference>
<dbReference type="OrthoDB" id="5336600at2759"/>
<evidence type="ECO:0000256" key="1">
    <source>
        <dbReference type="ARBA" id="ARBA00006484"/>
    </source>
</evidence>
<keyword evidence="4" id="KW-1185">Reference proteome</keyword>
<dbReference type="RefSeq" id="XP_030999322.1">
    <property type="nucleotide sequence ID" value="XM_031134894.1"/>
</dbReference>